<dbReference type="Proteomes" id="UP000270342">
    <property type="component" value="Unassembled WGS sequence"/>
</dbReference>
<evidence type="ECO:0000313" key="2">
    <source>
        <dbReference type="EMBL" id="RKP58545.1"/>
    </source>
</evidence>
<keyword evidence="3" id="KW-1185">Reference proteome</keyword>
<feature type="region of interest" description="Disordered" evidence="1">
    <location>
        <begin position="181"/>
        <end position="203"/>
    </location>
</feature>
<proteinExistence type="predicted"/>
<sequence>MQRHPEPETLMKWRTPRACAAAAIACLAYIGGVGLAYGQASTPTVRWQLDVIENGVTVDTFKADTPLEQTQTQSREHEVVHAVGCAQVPQARASLSRSIAVTPSSVDERGVSFAIDATETLEDPASQHTSEGCTLPPQPRVVHATHPALIVGKTNWTDWTVVAHDPTLVYRLQASVLPAADDEGTRPAASSADAGSATESGSK</sequence>
<accession>A0A494Y8S1</accession>
<dbReference type="EMBL" id="RBZU01000001">
    <property type="protein sequence ID" value="RKP58545.1"/>
    <property type="molecule type" value="Genomic_DNA"/>
</dbReference>
<comment type="caution">
    <text evidence="2">The sequence shown here is derived from an EMBL/GenBank/DDBJ whole genome shotgun (WGS) entry which is preliminary data.</text>
</comment>
<reference evidence="2 3" key="1">
    <citation type="submission" date="2018-10" db="EMBL/GenBank/DDBJ databases">
        <title>Robbsia sp. DHC34, isolated from soil.</title>
        <authorList>
            <person name="Gao Z.-H."/>
            <person name="Qiu L.-H."/>
        </authorList>
    </citation>
    <scope>NUCLEOTIDE SEQUENCE [LARGE SCALE GENOMIC DNA]</scope>
    <source>
        <strain evidence="2 3">DHC34</strain>
    </source>
</reference>
<organism evidence="2 3">
    <name type="scientific">Pararobbsia silviterrae</name>
    <dbReference type="NCBI Taxonomy" id="1792498"/>
    <lineage>
        <taxon>Bacteria</taxon>
        <taxon>Pseudomonadati</taxon>
        <taxon>Pseudomonadota</taxon>
        <taxon>Betaproteobacteria</taxon>
        <taxon>Burkholderiales</taxon>
        <taxon>Burkholderiaceae</taxon>
        <taxon>Pararobbsia</taxon>
    </lineage>
</organism>
<dbReference type="AlphaFoldDB" id="A0A494Y8S1"/>
<evidence type="ECO:0000256" key="1">
    <source>
        <dbReference type="SAM" id="MobiDB-lite"/>
    </source>
</evidence>
<protein>
    <submittedName>
        <fullName evidence="2">Uncharacterized protein</fullName>
    </submittedName>
</protein>
<evidence type="ECO:0000313" key="3">
    <source>
        <dbReference type="Proteomes" id="UP000270342"/>
    </source>
</evidence>
<gene>
    <name evidence="2" type="ORF">D7S86_00920</name>
</gene>
<name>A0A494Y8S1_9BURK</name>